<reference evidence="10 11" key="1">
    <citation type="submission" date="2014-09" db="EMBL/GenBank/DDBJ databases">
        <authorList>
            <person name="Martin A.A."/>
        </authorList>
    </citation>
    <scope>NUCLEOTIDE SEQUENCE</scope>
    <source>
        <strain evidence="11">ED321</strain>
        <strain evidence="10">ED321 Heterogonic</strain>
    </source>
</reference>
<keyword evidence="2" id="KW-0217">Developmental protein</keyword>
<dbReference type="GO" id="GO:0000978">
    <property type="term" value="F:RNA polymerase II cis-regulatory region sequence-specific DNA binding"/>
    <property type="evidence" value="ECO:0007669"/>
    <property type="project" value="TreeGrafter"/>
</dbReference>
<reference evidence="12" key="2">
    <citation type="submission" date="2020-12" db="UniProtKB">
        <authorList>
            <consortium name="WormBaseParasite"/>
        </authorList>
    </citation>
    <scope>IDENTIFICATION</scope>
</reference>
<dbReference type="GeneID" id="36381668"/>
<evidence type="ECO:0000256" key="4">
    <source>
        <dbReference type="ARBA" id="ARBA00023015"/>
    </source>
</evidence>
<dbReference type="Pfam" id="PF00292">
    <property type="entry name" value="PAX"/>
    <property type="match status" value="1"/>
</dbReference>
<evidence type="ECO:0000313" key="11">
    <source>
        <dbReference type="Proteomes" id="UP000035682"/>
    </source>
</evidence>
<evidence type="ECO:0000256" key="6">
    <source>
        <dbReference type="ARBA" id="ARBA00023163"/>
    </source>
</evidence>
<keyword evidence="4" id="KW-0805">Transcription regulation</keyword>
<name>A0A090LMA3_STRRB</name>
<dbReference type="AlphaFoldDB" id="A0A090LMA3"/>
<keyword evidence="7" id="KW-0539">Nucleus</keyword>
<dbReference type="FunFam" id="1.10.10.10:FF:000003">
    <property type="entry name" value="Paired box protein Pax-6"/>
    <property type="match status" value="1"/>
</dbReference>
<feature type="compositionally biased region" description="Low complexity" evidence="8">
    <location>
        <begin position="10"/>
        <end position="24"/>
    </location>
</feature>
<evidence type="ECO:0000256" key="8">
    <source>
        <dbReference type="SAM" id="MobiDB-lite"/>
    </source>
</evidence>
<evidence type="ECO:0000256" key="5">
    <source>
        <dbReference type="ARBA" id="ARBA00023125"/>
    </source>
</evidence>
<dbReference type="Proteomes" id="UP000035682">
    <property type="component" value="Unplaced"/>
</dbReference>
<proteinExistence type="predicted"/>
<dbReference type="PANTHER" id="PTHR45636:SF16">
    <property type="entry name" value="PAIRED BOX POX-MESO PROTEIN"/>
    <property type="match status" value="1"/>
</dbReference>
<dbReference type="InterPro" id="IPR036388">
    <property type="entry name" value="WH-like_DNA-bd_sf"/>
</dbReference>
<organism evidence="10">
    <name type="scientific">Strongyloides ratti</name>
    <name type="common">Parasitic roundworm</name>
    <dbReference type="NCBI Taxonomy" id="34506"/>
    <lineage>
        <taxon>Eukaryota</taxon>
        <taxon>Metazoa</taxon>
        <taxon>Ecdysozoa</taxon>
        <taxon>Nematoda</taxon>
        <taxon>Chromadorea</taxon>
        <taxon>Rhabditida</taxon>
        <taxon>Tylenchina</taxon>
        <taxon>Panagrolaimomorpha</taxon>
        <taxon>Strongyloidoidea</taxon>
        <taxon>Strongyloididae</taxon>
        <taxon>Strongyloides</taxon>
    </lineage>
</organism>
<dbReference type="InterPro" id="IPR009057">
    <property type="entry name" value="Homeodomain-like_sf"/>
</dbReference>
<comment type="subcellular location">
    <subcellularLocation>
        <location evidence="1">Nucleus</location>
    </subcellularLocation>
</comment>
<feature type="domain" description="Paired" evidence="9">
    <location>
        <begin position="139"/>
        <end position="265"/>
    </location>
</feature>
<feature type="region of interest" description="Disordered" evidence="8">
    <location>
        <begin position="269"/>
        <end position="300"/>
    </location>
</feature>
<keyword evidence="3" id="KW-0563">Paired box</keyword>
<dbReference type="GO" id="GO:0000981">
    <property type="term" value="F:DNA-binding transcription factor activity, RNA polymerase II-specific"/>
    <property type="evidence" value="ECO:0007669"/>
    <property type="project" value="TreeGrafter"/>
</dbReference>
<evidence type="ECO:0000313" key="12">
    <source>
        <dbReference type="WBParaSite" id="SRAE_2000394800.1"/>
    </source>
</evidence>
<dbReference type="InterPro" id="IPR001523">
    <property type="entry name" value="Paired_dom"/>
</dbReference>
<evidence type="ECO:0000256" key="7">
    <source>
        <dbReference type="ARBA" id="ARBA00023242"/>
    </source>
</evidence>
<evidence type="ECO:0000256" key="3">
    <source>
        <dbReference type="ARBA" id="ARBA00022724"/>
    </source>
</evidence>
<accession>A0A090LMA3</accession>
<dbReference type="Gene3D" id="1.10.10.10">
    <property type="entry name" value="Winged helix-like DNA-binding domain superfamily/Winged helix DNA-binding domain"/>
    <property type="match status" value="2"/>
</dbReference>
<gene>
    <name evidence="10 12 13" type="ORF">SRAE_2000394800</name>
</gene>
<dbReference type="PROSITE" id="PS00034">
    <property type="entry name" value="PAIRED_1"/>
    <property type="match status" value="1"/>
</dbReference>
<dbReference type="PROSITE" id="PS51057">
    <property type="entry name" value="PAIRED_2"/>
    <property type="match status" value="1"/>
</dbReference>
<dbReference type="PRINTS" id="PR00027">
    <property type="entry name" value="PAIREDBOX"/>
</dbReference>
<dbReference type="RefSeq" id="XP_024508498.1">
    <property type="nucleotide sequence ID" value="XM_024642759.1"/>
</dbReference>
<dbReference type="STRING" id="34506.A0A090LMA3"/>
<dbReference type="WBParaSite" id="SRAE_2000394800.1">
    <property type="protein sequence ID" value="SRAE_2000394800.1"/>
    <property type="gene ID" value="WBGene00264175"/>
</dbReference>
<dbReference type="GO" id="GO:0005634">
    <property type="term" value="C:nucleus"/>
    <property type="evidence" value="ECO:0007669"/>
    <property type="project" value="UniProtKB-SubCell"/>
</dbReference>
<evidence type="ECO:0000256" key="1">
    <source>
        <dbReference type="ARBA" id="ARBA00004123"/>
    </source>
</evidence>
<dbReference type="InterPro" id="IPR043565">
    <property type="entry name" value="PAX_fam"/>
</dbReference>
<dbReference type="OrthoDB" id="3225452at2759"/>
<evidence type="ECO:0000256" key="2">
    <source>
        <dbReference type="ARBA" id="ARBA00022473"/>
    </source>
</evidence>
<feature type="region of interest" description="Disordered" evidence="8">
    <location>
        <begin position="1"/>
        <end position="24"/>
    </location>
</feature>
<dbReference type="EMBL" id="LN609529">
    <property type="protein sequence ID" value="CEF69298.1"/>
    <property type="molecule type" value="Genomic_DNA"/>
</dbReference>
<dbReference type="SMART" id="SM00351">
    <property type="entry name" value="PAX"/>
    <property type="match status" value="1"/>
</dbReference>
<keyword evidence="6" id="KW-0804">Transcription</keyword>
<keyword evidence="11" id="KW-1185">Reference proteome</keyword>
<dbReference type="SUPFAM" id="SSF46689">
    <property type="entry name" value="Homeodomain-like"/>
    <property type="match status" value="1"/>
</dbReference>
<sequence>MEDSTIGQYSPSPNSSNASSVSTPPTHLPFYSSSLITNNNHDNQTFSVPHIYPEISSKEDWNNSYYQEATIHMQNLSFSLQDSPQQNLYTNIFPNNTNYQNTNIYNTNIDSQNNSQETFNNLYYDQSLDCKNNDQEQEQYGEKNQLGGIFVNGRPLPLQIRKKIVDLARIGIRPCDISRQLKISHGCVSKILNRFAESGSILPGTIGGSKPRVATPKVVGYIHRLKTNDPGIFAWEIKDKLVEDNICDSGNTPSVSTISRILRNFQKNHPLNRSLKNSQKSFNNTRDQNIPLPQQTHIGW</sequence>
<keyword evidence="5" id="KW-0238">DNA-binding</keyword>
<protein>
    <submittedName>
        <fullName evidence="10 12">Paired box pox-meso protein</fullName>
    </submittedName>
</protein>
<dbReference type="CTD" id="36381668"/>
<dbReference type="PANTHER" id="PTHR45636">
    <property type="entry name" value="PAIRED BOX PROTEIN PAX-6-RELATED-RELATED"/>
    <property type="match status" value="1"/>
</dbReference>
<evidence type="ECO:0000259" key="9">
    <source>
        <dbReference type="PROSITE" id="PS51057"/>
    </source>
</evidence>
<dbReference type="InterPro" id="IPR043182">
    <property type="entry name" value="PAIRED_DNA-bd_dom"/>
</dbReference>
<evidence type="ECO:0000313" key="10">
    <source>
        <dbReference type="EMBL" id="CEF69298.1"/>
    </source>
</evidence>
<dbReference type="WormBase" id="SRAE_2000394800">
    <property type="protein sequence ID" value="SRP10951"/>
    <property type="gene ID" value="WBGene00264175"/>
</dbReference>
<evidence type="ECO:0000313" key="13">
    <source>
        <dbReference type="WormBase" id="SRAE_2000394800"/>
    </source>
</evidence>